<protein>
    <submittedName>
        <fullName evidence="3">Nuclear transport factor 2 family protein</fullName>
    </submittedName>
</protein>
<keyword evidence="1" id="KW-0732">Signal</keyword>
<organism evidence="3 4">
    <name type="scientific">Cellvibrio fontiphilus</name>
    <dbReference type="NCBI Taxonomy" id="1815559"/>
    <lineage>
        <taxon>Bacteria</taxon>
        <taxon>Pseudomonadati</taxon>
        <taxon>Pseudomonadota</taxon>
        <taxon>Gammaproteobacteria</taxon>
        <taxon>Cellvibrionales</taxon>
        <taxon>Cellvibrionaceae</taxon>
        <taxon>Cellvibrio</taxon>
    </lineage>
</organism>
<proteinExistence type="predicted"/>
<evidence type="ECO:0000256" key="1">
    <source>
        <dbReference type="SAM" id="SignalP"/>
    </source>
</evidence>
<dbReference type="Pfam" id="PF14534">
    <property type="entry name" value="DUF4440"/>
    <property type="match status" value="1"/>
</dbReference>
<keyword evidence="4" id="KW-1185">Reference proteome</keyword>
<gene>
    <name evidence="3" type="ORF">ACFODX_11585</name>
</gene>
<dbReference type="Proteomes" id="UP001595555">
    <property type="component" value="Unassembled WGS sequence"/>
</dbReference>
<dbReference type="EMBL" id="JBHRTF010000004">
    <property type="protein sequence ID" value="MFC3116202.1"/>
    <property type="molecule type" value="Genomic_DNA"/>
</dbReference>
<name>A0ABV7FFA6_9GAMM</name>
<comment type="caution">
    <text evidence="3">The sequence shown here is derived from an EMBL/GenBank/DDBJ whole genome shotgun (WGS) entry which is preliminary data.</text>
</comment>
<dbReference type="SUPFAM" id="SSF54427">
    <property type="entry name" value="NTF2-like"/>
    <property type="match status" value="1"/>
</dbReference>
<evidence type="ECO:0000313" key="4">
    <source>
        <dbReference type="Proteomes" id="UP001595555"/>
    </source>
</evidence>
<sequence length="152" mass="17792">MEKWLVMLCLVLASSLTLAEDVNAKNNDLYDQILKMDTQFFTAFNQRDMETVKALFARDLEFYHDKGGFTDYQQNLENTAKMFANNKTLQRELITETMQVYPLGDYGALQLGEHRFCDVQQGKRGCSVYKFTHVWRKTGNLWQIARVISYDH</sequence>
<feature type="chain" id="PRO_5046594843" evidence="1">
    <location>
        <begin position="20"/>
        <end position="152"/>
    </location>
</feature>
<evidence type="ECO:0000313" key="3">
    <source>
        <dbReference type="EMBL" id="MFC3116202.1"/>
    </source>
</evidence>
<dbReference type="InterPro" id="IPR032710">
    <property type="entry name" value="NTF2-like_dom_sf"/>
</dbReference>
<feature type="domain" description="DUF4440" evidence="2">
    <location>
        <begin position="33"/>
        <end position="144"/>
    </location>
</feature>
<dbReference type="InterPro" id="IPR027843">
    <property type="entry name" value="DUF4440"/>
</dbReference>
<feature type="signal peptide" evidence="1">
    <location>
        <begin position="1"/>
        <end position="19"/>
    </location>
</feature>
<dbReference type="RefSeq" id="WP_378119240.1">
    <property type="nucleotide sequence ID" value="NZ_JBHRTF010000004.1"/>
</dbReference>
<evidence type="ECO:0000259" key="2">
    <source>
        <dbReference type="Pfam" id="PF14534"/>
    </source>
</evidence>
<reference evidence="4" key="1">
    <citation type="journal article" date="2019" name="Int. J. Syst. Evol. Microbiol.">
        <title>The Global Catalogue of Microorganisms (GCM) 10K type strain sequencing project: providing services to taxonomists for standard genome sequencing and annotation.</title>
        <authorList>
            <consortium name="The Broad Institute Genomics Platform"/>
            <consortium name="The Broad Institute Genome Sequencing Center for Infectious Disease"/>
            <person name="Wu L."/>
            <person name="Ma J."/>
        </authorList>
    </citation>
    <scope>NUCLEOTIDE SEQUENCE [LARGE SCALE GENOMIC DNA]</scope>
    <source>
        <strain evidence="4">KCTC 52237</strain>
    </source>
</reference>
<accession>A0ABV7FFA6</accession>
<dbReference type="Gene3D" id="3.10.450.50">
    <property type="match status" value="1"/>
</dbReference>